<gene>
    <name evidence="8" type="ORF">DEA37_0005992</name>
</gene>
<evidence type="ECO:0000259" key="6">
    <source>
        <dbReference type="PROSITE" id="PS50052"/>
    </source>
</evidence>
<protein>
    <submittedName>
        <fullName evidence="8">MAGUK p55 subfamily member 5</fullName>
    </submittedName>
</protein>
<keyword evidence="9" id="KW-1185">Reference proteome</keyword>
<keyword evidence="2 3" id="KW-0728">SH3 domain</keyword>
<dbReference type="InterPro" id="IPR050716">
    <property type="entry name" value="MAGUK"/>
</dbReference>
<dbReference type="Gene3D" id="2.30.30.40">
    <property type="entry name" value="SH3 Domains"/>
    <property type="match status" value="1"/>
</dbReference>
<dbReference type="Pfam" id="PF00625">
    <property type="entry name" value="Guanylate_kin"/>
    <property type="match status" value="1"/>
</dbReference>
<evidence type="ECO:0000313" key="9">
    <source>
        <dbReference type="Proteomes" id="UP000324629"/>
    </source>
</evidence>
<name>A0A5J4NL98_9TREM</name>
<dbReference type="SMART" id="SM00326">
    <property type="entry name" value="SH3"/>
    <property type="match status" value="1"/>
</dbReference>
<dbReference type="InterPro" id="IPR001478">
    <property type="entry name" value="PDZ"/>
</dbReference>
<reference evidence="8 9" key="1">
    <citation type="journal article" date="2019" name="Gigascience">
        <title>Whole-genome sequence of the oriental lung fluke Paragonimus westermani.</title>
        <authorList>
            <person name="Oey H."/>
            <person name="Zakrzewski M."/>
            <person name="Narain K."/>
            <person name="Devi K.R."/>
            <person name="Agatsuma T."/>
            <person name="Nawaratna S."/>
            <person name="Gobert G.N."/>
            <person name="Jones M.K."/>
            <person name="Ragan M.A."/>
            <person name="McManus D.P."/>
            <person name="Krause L."/>
        </authorList>
    </citation>
    <scope>NUCLEOTIDE SEQUENCE [LARGE SCALE GENOMIC DNA]</scope>
    <source>
        <strain evidence="8 9">IND2009</strain>
    </source>
</reference>
<comment type="similarity">
    <text evidence="1">Belongs to the MAGUK family.</text>
</comment>
<dbReference type="InterPro" id="IPR036028">
    <property type="entry name" value="SH3-like_dom_sf"/>
</dbReference>
<dbReference type="InterPro" id="IPR008144">
    <property type="entry name" value="Guanylate_kin-like_dom"/>
</dbReference>
<evidence type="ECO:0000256" key="3">
    <source>
        <dbReference type="PROSITE-ProRule" id="PRU00192"/>
    </source>
</evidence>
<feature type="domain" description="SH3" evidence="5">
    <location>
        <begin position="427"/>
        <end position="504"/>
    </location>
</feature>
<feature type="region of interest" description="Disordered" evidence="4">
    <location>
        <begin position="306"/>
        <end position="325"/>
    </location>
</feature>
<dbReference type="EMBL" id="QNGE01002190">
    <property type="protein sequence ID" value="KAA3676020.1"/>
    <property type="molecule type" value="Genomic_DNA"/>
</dbReference>
<evidence type="ECO:0000256" key="2">
    <source>
        <dbReference type="ARBA" id="ARBA00022443"/>
    </source>
</evidence>
<dbReference type="Gene3D" id="3.40.50.300">
    <property type="entry name" value="P-loop containing nucleotide triphosphate hydrolases"/>
    <property type="match status" value="1"/>
</dbReference>
<evidence type="ECO:0000259" key="5">
    <source>
        <dbReference type="PROSITE" id="PS50002"/>
    </source>
</evidence>
<dbReference type="InterPro" id="IPR027417">
    <property type="entry name" value="P-loop_NTPase"/>
</dbReference>
<dbReference type="Pfam" id="PF00595">
    <property type="entry name" value="PDZ"/>
    <property type="match status" value="1"/>
</dbReference>
<dbReference type="SUPFAM" id="SSF52540">
    <property type="entry name" value="P-loop containing nucleoside triphosphate hydrolases"/>
    <property type="match status" value="1"/>
</dbReference>
<feature type="region of interest" description="Disordered" evidence="4">
    <location>
        <begin position="517"/>
        <end position="546"/>
    </location>
</feature>
<organism evidence="8 9">
    <name type="scientific">Paragonimus westermani</name>
    <dbReference type="NCBI Taxonomy" id="34504"/>
    <lineage>
        <taxon>Eukaryota</taxon>
        <taxon>Metazoa</taxon>
        <taxon>Spiralia</taxon>
        <taxon>Lophotrochozoa</taxon>
        <taxon>Platyhelminthes</taxon>
        <taxon>Trematoda</taxon>
        <taxon>Digenea</taxon>
        <taxon>Plagiorchiida</taxon>
        <taxon>Troglotremata</taxon>
        <taxon>Troglotrematidae</taxon>
        <taxon>Paragonimus</taxon>
    </lineage>
</organism>
<sequence>MASVVSQFSCLVICLIDEESLRFYAEEVKKRIEQEKEKEEEDKFLRSSLRRSDRLGAIENYRRIIRLGDVVNRSELNEAFEYDEDELPSRSDEESLRFYAEEVKKRIEQEKEKEEEDKFLRSSLRRSDRLGAIENYRRIIRLGDVVNRSELNEAFEYDEDELPSRSELKELITYLQTKIRTTDFDEADHTTDIDQWEWLLNVLSDPLLAKAFLMHDCLAAAYEKCRQKLKPEPRDRWPILPGLAYDVLEAVQNQLVDTLQQPIQLDAYTINHISNLHNILCKPVIRNLLLAMDGLANTWLFEADTTHHDHPEGKGPDASEEPCESPVPMDPTIEYSVVPGCYATLAYDENGRDSYSEQGVRLKYVVFQKGDNEFLGATVRCERRSILIARIINGGLAQKTNLLHEGDELIAANGIELLGKDLNTVTDTLIHLRALFSYEPMEDRYLACHELGLAFTKGDIIHVTGRRDPNWWQAYRSDEETGLTGAVGTLAGLIPSPIYQRQRAILQLQSLLNSGAEDVELEEEPSDLEPDRDQRDGRENTNNLETRGKSFLGIKFSFSKYRGNKRDKTQNSLTGSAVDLRKEPQDTRDSNEAESTTDPTNYLINSALVSSIYAGRMSGHDRPTVQPSEGAIEEWSAAGPVWGQHGFDMRPRRGRRRKHTRKQSSRTSPCMDGIRGKKKPLYEKDYFPSLAPVPDSALLNADDPVAWLDKEVSRGFLRHHSLWTYEPVAQYIPQPLRRRPLVFVGPAHVGRHQLMQRLIQVDPNRFCPAPIHTTNPNMQSDTSVPYICVTEEVFEADRKRGEFVEWGVFNKARYGTSRSTLRKLIEEGKVCCITLRPDSLRLMRASGLLPYVIFISPPERVDELRRVQKQLGLKAACSDLELKSCIDISRKMELRYGHWFDIVIVPETLEETVEELSAIATQLEREPSWVPRYWL</sequence>
<dbReference type="PROSITE" id="PS50002">
    <property type="entry name" value="SH3"/>
    <property type="match status" value="1"/>
</dbReference>
<evidence type="ECO:0000259" key="7">
    <source>
        <dbReference type="PROSITE" id="PS50106"/>
    </source>
</evidence>
<feature type="compositionally biased region" description="Basic and acidic residues" evidence="4">
    <location>
        <begin position="579"/>
        <end position="591"/>
    </location>
</feature>
<feature type="compositionally biased region" description="Basic and acidic residues" evidence="4">
    <location>
        <begin position="306"/>
        <end position="317"/>
    </location>
</feature>
<feature type="region of interest" description="Disordered" evidence="4">
    <location>
        <begin position="563"/>
        <end position="601"/>
    </location>
</feature>
<evidence type="ECO:0000256" key="1">
    <source>
        <dbReference type="ARBA" id="ARBA00007014"/>
    </source>
</evidence>
<dbReference type="AlphaFoldDB" id="A0A5J4NL98"/>
<feature type="compositionally biased region" description="Basic residues" evidence="4">
    <location>
        <begin position="652"/>
        <end position="664"/>
    </location>
</feature>
<proteinExistence type="inferred from homology"/>
<dbReference type="PROSITE" id="PS50106">
    <property type="entry name" value="PDZ"/>
    <property type="match status" value="1"/>
</dbReference>
<dbReference type="Pfam" id="PF07653">
    <property type="entry name" value="SH3_2"/>
    <property type="match status" value="1"/>
</dbReference>
<dbReference type="SUPFAM" id="SSF50044">
    <property type="entry name" value="SH3-domain"/>
    <property type="match status" value="1"/>
</dbReference>
<feature type="domain" description="Guanylate kinase-like" evidence="6">
    <location>
        <begin position="738"/>
        <end position="921"/>
    </location>
</feature>
<feature type="domain" description="PDZ" evidence="7">
    <location>
        <begin position="364"/>
        <end position="429"/>
    </location>
</feature>
<dbReference type="Proteomes" id="UP000324629">
    <property type="component" value="Unassembled WGS sequence"/>
</dbReference>
<feature type="compositionally biased region" description="Acidic residues" evidence="4">
    <location>
        <begin position="517"/>
        <end position="528"/>
    </location>
</feature>
<dbReference type="Gene3D" id="2.30.42.10">
    <property type="match status" value="1"/>
</dbReference>
<dbReference type="InterPro" id="IPR001452">
    <property type="entry name" value="SH3_domain"/>
</dbReference>
<evidence type="ECO:0000256" key="4">
    <source>
        <dbReference type="SAM" id="MobiDB-lite"/>
    </source>
</evidence>
<dbReference type="SMART" id="SM00072">
    <property type="entry name" value="GuKc"/>
    <property type="match status" value="1"/>
</dbReference>
<dbReference type="PANTHER" id="PTHR23122">
    <property type="entry name" value="MEMBRANE-ASSOCIATED GUANYLATE KINASE MAGUK"/>
    <property type="match status" value="1"/>
</dbReference>
<dbReference type="InterPro" id="IPR036034">
    <property type="entry name" value="PDZ_sf"/>
</dbReference>
<feature type="compositionally biased region" description="Basic and acidic residues" evidence="4">
    <location>
        <begin position="529"/>
        <end position="539"/>
    </location>
</feature>
<feature type="region of interest" description="Disordered" evidence="4">
    <location>
        <begin position="643"/>
        <end position="677"/>
    </location>
</feature>
<evidence type="ECO:0000313" key="8">
    <source>
        <dbReference type="EMBL" id="KAA3676020.1"/>
    </source>
</evidence>
<dbReference type="PROSITE" id="PS50052">
    <property type="entry name" value="GUANYLATE_KINASE_2"/>
    <property type="match status" value="1"/>
</dbReference>
<comment type="caution">
    <text evidence="8">The sequence shown here is derived from an EMBL/GenBank/DDBJ whole genome shotgun (WGS) entry which is preliminary data.</text>
</comment>
<accession>A0A5J4NL98</accession>
<dbReference type="InterPro" id="IPR008145">
    <property type="entry name" value="GK/Ca_channel_bsu"/>
</dbReference>
<dbReference type="SUPFAM" id="SSF50156">
    <property type="entry name" value="PDZ domain-like"/>
    <property type="match status" value="1"/>
</dbReference>